<accession>A0A4Q2EFC9</accession>
<dbReference type="EMBL" id="PPCV01000005">
    <property type="protein sequence ID" value="RXW31971.1"/>
    <property type="molecule type" value="Genomic_DNA"/>
</dbReference>
<sequence length="69" mass="7752">MPPAVVEFINARDTRVSFRLHGDGARARALAAARDYFGHAQFHWVESSGIEGVTTSWTFEEDSLDRDQV</sequence>
<evidence type="ECO:0000313" key="1">
    <source>
        <dbReference type="EMBL" id="RXW31971.1"/>
    </source>
</evidence>
<comment type="caution">
    <text evidence="1">The sequence shown here is derived from an EMBL/GenBank/DDBJ whole genome shotgun (WGS) entry which is preliminary data.</text>
</comment>
<protein>
    <submittedName>
        <fullName evidence="1">Uncharacterized protein</fullName>
    </submittedName>
</protein>
<reference evidence="1 2" key="1">
    <citation type="submission" date="2018-01" db="EMBL/GenBank/DDBJ databases">
        <title>Lactibacter flavus gen. nov., sp. nov., a novel bacterium of the family Propionibacteriaceae isolated from raw milk and dairy products.</title>
        <authorList>
            <person name="Wenning M."/>
            <person name="Breitenwieser F."/>
            <person name="Huptas C."/>
            <person name="von Neubeck M."/>
            <person name="Busse H.-J."/>
            <person name="Scherer S."/>
        </authorList>
    </citation>
    <scope>NUCLEOTIDE SEQUENCE [LARGE SCALE GENOMIC DNA]</scope>
    <source>
        <strain evidence="1 2">VG341</strain>
    </source>
</reference>
<dbReference type="AlphaFoldDB" id="A0A4Q2EFC9"/>
<keyword evidence="2" id="KW-1185">Reference proteome</keyword>
<organism evidence="1 2">
    <name type="scientific">Propioniciclava flava</name>
    <dbReference type="NCBI Taxonomy" id="2072026"/>
    <lineage>
        <taxon>Bacteria</taxon>
        <taxon>Bacillati</taxon>
        <taxon>Actinomycetota</taxon>
        <taxon>Actinomycetes</taxon>
        <taxon>Propionibacteriales</taxon>
        <taxon>Propionibacteriaceae</taxon>
        <taxon>Propioniciclava</taxon>
    </lineage>
</organism>
<dbReference type="Proteomes" id="UP000290624">
    <property type="component" value="Unassembled WGS sequence"/>
</dbReference>
<evidence type="ECO:0000313" key="2">
    <source>
        <dbReference type="Proteomes" id="UP000290624"/>
    </source>
</evidence>
<gene>
    <name evidence="1" type="ORF">C1706_07930</name>
</gene>
<proteinExistence type="predicted"/>
<name>A0A4Q2EFC9_9ACTN</name>